<dbReference type="GO" id="GO:0016757">
    <property type="term" value="F:glycosyltransferase activity"/>
    <property type="evidence" value="ECO:0007669"/>
    <property type="project" value="InterPro"/>
</dbReference>
<dbReference type="InterPro" id="IPR049625">
    <property type="entry name" value="Glyco_transf_61_cat"/>
</dbReference>
<accession>A0A1G8M0R8</accession>
<reference evidence="2 3" key="1">
    <citation type="submission" date="2016-10" db="EMBL/GenBank/DDBJ databases">
        <authorList>
            <person name="de Groot N.N."/>
        </authorList>
    </citation>
    <scope>NUCLEOTIDE SEQUENCE [LARGE SCALE GENOMIC DNA]</scope>
    <source>
        <strain evidence="2 3">DSM 28010</strain>
    </source>
</reference>
<dbReference type="AlphaFoldDB" id="A0A1G8M0R8"/>
<sequence length="338" mass="38599">MTDEFPTTKIPPYKCPKGILISASSHLVDRFVPDCEVITLPPKTVRGGSLKIKLKESISHSDHLRTIQRAAMFGKKAHELDGVLIDFRTHHPQNWAHFLNDHLPLLYKLIEESGLKKETLRVLLPKKTPRYIVEAAKLFSINTIQTDTPVKGSVLAFSLQPWTSNRPVRHLWARSREVDDILLTHGVFDASSYSLPRKLFISRRATRNLENETEIAELLSKRGYHKIYAEDFSASDQFKIFQHAEEIVSIHGAAIAPLLYRRPESLLSRLVELFPCGHMTDNFRVMCHQVGCRWIGVRGRIKPEHIAGAYDLDKPFLEYSLQSFSVDPKSLEIALDMK</sequence>
<evidence type="ECO:0000313" key="3">
    <source>
        <dbReference type="Proteomes" id="UP000199340"/>
    </source>
</evidence>
<dbReference type="STRING" id="490829.SAMN05421850_1045"/>
<dbReference type="EMBL" id="FNEB01000004">
    <property type="protein sequence ID" value="SDI61554.1"/>
    <property type="molecule type" value="Genomic_DNA"/>
</dbReference>
<protein>
    <recommendedName>
        <fullName evidence="1">Glycosyltransferase 61 catalytic domain-containing protein</fullName>
    </recommendedName>
</protein>
<feature type="domain" description="Glycosyltransferase 61 catalytic" evidence="1">
    <location>
        <begin position="95"/>
        <end position="264"/>
    </location>
</feature>
<dbReference type="RefSeq" id="WP_175491438.1">
    <property type="nucleotide sequence ID" value="NZ_FNEB01000004.1"/>
</dbReference>
<dbReference type="Proteomes" id="UP000199340">
    <property type="component" value="Unassembled WGS sequence"/>
</dbReference>
<name>A0A1G8M0R8_9RHOB</name>
<organism evidence="2 3">
    <name type="scientific">Lutimaribacter saemankumensis</name>
    <dbReference type="NCBI Taxonomy" id="490829"/>
    <lineage>
        <taxon>Bacteria</taxon>
        <taxon>Pseudomonadati</taxon>
        <taxon>Pseudomonadota</taxon>
        <taxon>Alphaproteobacteria</taxon>
        <taxon>Rhodobacterales</taxon>
        <taxon>Roseobacteraceae</taxon>
        <taxon>Lutimaribacter</taxon>
    </lineage>
</organism>
<proteinExistence type="predicted"/>
<evidence type="ECO:0000259" key="1">
    <source>
        <dbReference type="Pfam" id="PF04577"/>
    </source>
</evidence>
<evidence type="ECO:0000313" key="2">
    <source>
        <dbReference type="EMBL" id="SDI61554.1"/>
    </source>
</evidence>
<gene>
    <name evidence="2" type="ORF">SAMN05421850_1045</name>
</gene>
<keyword evidence="3" id="KW-1185">Reference proteome</keyword>
<dbReference type="Pfam" id="PF04577">
    <property type="entry name" value="Glyco_transf_61"/>
    <property type="match status" value="1"/>
</dbReference>